<evidence type="ECO:0000313" key="2">
    <source>
        <dbReference type="EMBL" id="OGZ95428.1"/>
    </source>
</evidence>
<dbReference type="Proteomes" id="UP000177152">
    <property type="component" value="Unassembled WGS sequence"/>
</dbReference>
<proteinExistence type="predicted"/>
<sequence length="64" mass="7035">MEGKKKELLKKILGLVCIAVGIVALALPLIPGIFLIFAGLYLFGGENYASELIKKFLRKKEGEK</sequence>
<comment type="caution">
    <text evidence="2">The sequence shown here is derived from an EMBL/GenBank/DDBJ whole genome shotgun (WGS) entry which is preliminary data.</text>
</comment>
<protein>
    <submittedName>
        <fullName evidence="2">Uncharacterized protein</fullName>
    </submittedName>
</protein>
<keyword evidence="1" id="KW-1133">Transmembrane helix</keyword>
<keyword evidence="1" id="KW-0472">Membrane</keyword>
<evidence type="ECO:0000256" key="1">
    <source>
        <dbReference type="SAM" id="Phobius"/>
    </source>
</evidence>
<reference evidence="2 3" key="1">
    <citation type="journal article" date="2016" name="Nat. Commun.">
        <title>Thousands of microbial genomes shed light on interconnected biogeochemical processes in an aquifer system.</title>
        <authorList>
            <person name="Anantharaman K."/>
            <person name="Brown C.T."/>
            <person name="Hug L.A."/>
            <person name="Sharon I."/>
            <person name="Castelle C.J."/>
            <person name="Probst A.J."/>
            <person name="Thomas B.C."/>
            <person name="Singh A."/>
            <person name="Wilkins M.J."/>
            <person name="Karaoz U."/>
            <person name="Brodie E.L."/>
            <person name="Williams K.H."/>
            <person name="Hubbard S.S."/>
            <person name="Banfield J.F."/>
        </authorList>
    </citation>
    <scope>NUCLEOTIDE SEQUENCE [LARGE SCALE GENOMIC DNA]</scope>
</reference>
<feature type="transmembrane region" description="Helical" evidence="1">
    <location>
        <begin position="12"/>
        <end position="43"/>
    </location>
</feature>
<accession>A0A1G2KAJ0</accession>
<evidence type="ECO:0000313" key="3">
    <source>
        <dbReference type="Proteomes" id="UP000177152"/>
    </source>
</evidence>
<dbReference type="InterPro" id="IPR019099">
    <property type="entry name" value="Uncharacterised_PGPGW_TM"/>
</dbReference>
<name>A0A1G2KAJ0_9BACT</name>
<dbReference type="EMBL" id="MHQC01000010">
    <property type="protein sequence ID" value="OGZ95428.1"/>
    <property type="molecule type" value="Genomic_DNA"/>
</dbReference>
<gene>
    <name evidence="2" type="ORF">A2633_05900</name>
</gene>
<dbReference type="Pfam" id="PF09656">
    <property type="entry name" value="PGPGW"/>
    <property type="match status" value="1"/>
</dbReference>
<keyword evidence="1" id="KW-0812">Transmembrane</keyword>
<dbReference type="AlphaFoldDB" id="A0A1G2KAJ0"/>
<organism evidence="2 3">
    <name type="scientific">Candidatus Sungbacteria bacterium RIFCSPHIGHO2_01_FULL_47_32</name>
    <dbReference type="NCBI Taxonomy" id="1802264"/>
    <lineage>
        <taxon>Bacteria</taxon>
        <taxon>Candidatus Sungiibacteriota</taxon>
    </lineage>
</organism>